<keyword evidence="1" id="KW-0862">Zinc</keyword>
<proteinExistence type="predicted"/>
<dbReference type="EC" id="3.5.1.103" evidence="2"/>
<dbReference type="EMBL" id="JACBZS010000001">
    <property type="protein sequence ID" value="NYI70841.1"/>
    <property type="molecule type" value="Genomic_DNA"/>
</dbReference>
<dbReference type="Gene3D" id="3.40.50.10320">
    <property type="entry name" value="LmbE-like"/>
    <property type="match status" value="1"/>
</dbReference>
<evidence type="ECO:0000256" key="1">
    <source>
        <dbReference type="ARBA" id="ARBA00022833"/>
    </source>
</evidence>
<dbReference type="AlphaFoldDB" id="A0A7Z0D8E2"/>
<name>A0A7Z0D8E2_9ACTN</name>
<dbReference type="GO" id="GO:0016137">
    <property type="term" value="P:glycoside metabolic process"/>
    <property type="evidence" value="ECO:0007669"/>
    <property type="project" value="UniProtKB-ARBA"/>
</dbReference>
<dbReference type="RefSeq" id="WP_179444744.1">
    <property type="nucleotide sequence ID" value="NZ_JACBZS010000001.1"/>
</dbReference>
<dbReference type="InterPro" id="IPR024078">
    <property type="entry name" value="LmbE-like_dom_sf"/>
</dbReference>
<dbReference type="Proteomes" id="UP000527616">
    <property type="component" value="Unassembled WGS sequence"/>
</dbReference>
<dbReference type="SUPFAM" id="SSF102588">
    <property type="entry name" value="LmbE-like"/>
    <property type="match status" value="1"/>
</dbReference>
<gene>
    <name evidence="2" type="ORF">GGQ54_001401</name>
</gene>
<dbReference type="PANTHER" id="PTHR12993">
    <property type="entry name" value="N-ACETYLGLUCOSAMINYL-PHOSPHATIDYLINOSITOL DE-N-ACETYLASE-RELATED"/>
    <property type="match status" value="1"/>
</dbReference>
<dbReference type="InterPro" id="IPR003737">
    <property type="entry name" value="GlcNAc_PI_deacetylase-related"/>
</dbReference>
<accession>A0A7Z0D8E2</accession>
<dbReference type="PANTHER" id="PTHR12993:SF26">
    <property type="entry name" value="1D-MYO-INOSITOL 2-ACETAMIDO-2-DEOXY-ALPHA-D-GLUCOPYRANOSIDE DEACETYLASE"/>
    <property type="match status" value="1"/>
</dbReference>
<keyword evidence="2" id="KW-0378">Hydrolase</keyword>
<organism evidence="2 3">
    <name type="scientific">Naumannella cuiyingiana</name>
    <dbReference type="NCBI Taxonomy" id="1347891"/>
    <lineage>
        <taxon>Bacteria</taxon>
        <taxon>Bacillati</taxon>
        <taxon>Actinomycetota</taxon>
        <taxon>Actinomycetes</taxon>
        <taxon>Propionibacteriales</taxon>
        <taxon>Propionibacteriaceae</taxon>
        <taxon>Naumannella</taxon>
    </lineage>
</organism>
<comment type="caution">
    <text evidence="2">The sequence shown here is derived from an EMBL/GenBank/DDBJ whole genome shotgun (WGS) entry which is preliminary data.</text>
</comment>
<reference evidence="2 3" key="1">
    <citation type="submission" date="2020-07" db="EMBL/GenBank/DDBJ databases">
        <title>Sequencing the genomes of 1000 actinobacteria strains.</title>
        <authorList>
            <person name="Klenk H.-P."/>
        </authorList>
    </citation>
    <scope>NUCLEOTIDE SEQUENCE [LARGE SCALE GENOMIC DNA]</scope>
    <source>
        <strain evidence="2 3">DSM 103164</strain>
    </source>
</reference>
<evidence type="ECO:0000313" key="2">
    <source>
        <dbReference type="EMBL" id="NYI70841.1"/>
    </source>
</evidence>
<sequence>MVEEMIIDGSVLDGVGRVLFVHAHPDDETIATGALIAALAERGVAVAVLTATRGERGEVVPGSLPAGLDQQRLSAARENELAAALTELGAITHAFLGTPPARADAQPRRYHDSGMSWLREGLAGPAPDGGPLALTAADTAEVVADIGAMITTFAPDLLISYDAGGGYGHPDHVLLHHATIAAGRRAGVPVAEIVPAEAPDAESFAAPAQREALVRALSRHASQLTVDGTDIVHVGGQREPIRTTTLLRVIDRKRS</sequence>
<evidence type="ECO:0000313" key="3">
    <source>
        <dbReference type="Proteomes" id="UP000527616"/>
    </source>
</evidence>
<dbReference type="GO" id="GO:0035595">
    <property type="term" value="F:N-acetylglucosaminylinositol deacetylase activity"/>
    <property type="evidence" value="ECO:0007669"/>
    <property type="project" value="UniProtKB-EC"/>
</dbReference>
<protein>
    <submittedName>
        <fullName evidence="2">N-acetyl-1-D-myo-inositol-2-amino-2-deoxy-alpha-D-glucopyranoside deacetylase</fullName>
        <ecNumber evidence="2">3.5.1.103</ecNumber>
    </submittedName>
</protein>
<keyword evidence="3" id="KW-1185">Reference proteome</keyword>
<dbReference type="Pfam" id="PF02585">
    <property type="entry name" value="PIG-L"/>
    <property type="match status" value="1"/>
</dbReference>